<dbReference type="GO" id="GO:0061632">
    <property type="term" value="F:RNA lariat debranching enzyme activator activity"/>
    <property type="evidence" value="ECO:0007669"/>
    <property type="project" value="TreeGrafter"/>
</dbReference>
<dbReference type="CDD" id="cd07380">
    <property type="entry name" value="MPP_CWF19_N"/>
    <property type="match status" value="1"/>
</dbReference>
<dbReference type="OrthoDB" id="444325at2759"/>
<dbReference type="GO" id="GO:0000398">
    <property type="term" value="P:mRNA splicing, via spliceosome"/>
    <property type="evidence" value="ECO:0007669"/>
    <property type="project" value="TreeGrafter"/>
</dbReference>
<proteinExistence type="predicted"/>
<organism evidence="3 4">
    <name type="scientific">Lachancea fermentati</name>
    <name type="common">Zygosaccharomyces fermentati</name>
    <dbReference type="NCBI Taxonomy" id="4955"/>
    <lineage>
        <taxon>Eukaryota</taxon>
        <taxon>Fungi</taxon>
        <taxon>Dikarya</taxon>
        <taxon>Ascomycota</taxon>
        <taxon>Saccharomycotina</taxon>
        <taxon>Saccharomycetes</taxon>
        <taxon>Saccharomycetales</taxon>
        <taxon>Saccharomycetaceae</taxon>
        <taxon>Lachancea</taxon>
    </lineage>
</organism>
<dbReference type="OMA" id="FSGHCLI"/>
<keyword evidence="4" id="KW-1185">Reference proteome</keyword>
<dbReference type="Proteomes" id="UP000190831">
    <property type="component" value="Chromosome E"/>
</dbReference>
<gene>
    <name evidence="3" type="ORF">LAFE_0E08900G</name>
</gene>
<sequence length="499" mass="56727">MSEVKILVACAAEPTLSTVLEKVCQVSEKSGPFDCIVILGPALNDVKDEIPVKMPVPTFFTNGSKLVSDEAGSISIDENSTLLNGIGIYQLSNGLKIGYLTGDENYLRQNEDEILSLFSKQENDGVDLLLTYQWSEAIAHGSTSSAGICLVDKVVKLLMPRYHFACSEKNKFTELNPFQWNETSSITRFLNIAEYGSGAKWAYAFSLSLGLNNDGLKIDNLSPNPYLQSNGKKHRLEEESTRLPSNIKKFRQILPEKCRFCFSNPDVEDHLIISISEHAYITAAKGPLTMPHGQMDFSGHCLIIPIEHRTKLVADTNDITKTPTYTDMESYESKLVKMNFEKFQMSTIIFSINSENSVHFHKQVMPIPNYLIGKFVPALDRQVHFNNERNPTNAKLNFKEFQGKKDLNYLEFINDPQNNYLQFTIFENSSQPPKVYVASFDVSKRIDLQFGRRVVAFMLHLPKRVKWDSPVCKQSKEEEQNEVTLFQKSFKDYEFEKLV</sequence>
<protein>
    <submittedName>
        <fullName evidence="3">LAFE_0E08900g1_1</fullName>
    </submittedName>
</protein>
<name>A0A1G4MD97_LACFM</name>
<dbReference type="EMBL" id="LT598488">
    <property type="protein sequence ID" value="SCW01861.1"/>
    <property type="molecule type" value="Genomic_DNA"/>
</dbReference>
<evidence type="ECO:0000313" key="4">
    <source>
        <dbReference type="Proteomes" id="UP000190831"/>
    </source>
</evidence>
<dbReference type="InterPro" id="IPR006768">
    <property type="entry name" value="Cwf19-like_C_dom-1"/>
</dbReference>
<dbReference type="AlphaFoldDB" id="A0A1G4MD97"/>
<dbReference type="STRING" id="4955.A0A1G4MD97"/>
<evidence type="ECO:0000259" key="2">
    <source>
        <dbReference type="Pfam" id="PF04677"/>
    </source>
</evidence>
<reference evidence="4" key="1">
    <citation type="submission" date="2016-03" db="EMBL/GenBank/DDBJ databases">
        <authorList>
            <person name="Devillers H."/>
        </authorList>
    </citation>
    <scope>NUCLEOTIDE SEQUENCE [LARGE SCALE GENOMIC DNA]</scope>
</reference>
<evidence type="ECO:0000313" key="3">
    <source>
        <dbReference type="EMBL" id="SCW01861.1"/>
    </source>
</evidence>
<dbReference type="Pfam" id="PF04676">
    <property type="entry name" value="CwfJ_C_2"/>
    <property type="match status" value="1"/>
</dbReference>
<dbReference type="InterPro" id="IPR006767">
    <property type="entry name" value="Cwf19-like_C_dom-2"/>
</dbReference>
<dbReference type="InterPro" id="IPR040194">
    <property type="entry name" value="Cwf19-like"/>
</dbReference>
<dbReference type="PANTHER" id="PTHR12072:SF4">
    <property type="entry name" value="CWF19-LIKE PROTEIN 1"/>
    <property type="match status" value="1"/>
</dbReference>
<dbReference type="GO" id="GO:0071014">
    <property type="term" value="C:post-mRNA release spliceosomal complex"/>
    <property type="evidence" value="ECO:0007669"/>
    <property type="project" value="TreeGrafter"/>
</dbReference>
<evidence type="ECO:0000259" key="1">
    <source>
        <dbReference type="Pfam" id="PF04676"/>
    </source>
</evidence>
<accession>A0A1G4MD97</accession>
<feature type="domain" description="Cwf19-like C-terminal" evidence="2">
    <location>
        <begin position="249"/>
        <end position="371"/>
    </location>
</feature>
<dbReference type="PANTHER" id="PTHR12072">
    <property type="entry name" value="CWF19, CELL CYCLE CONTROL PROTEIN"/>
    <property type="match status" value="1"/>
</dbReference>
<dbReference type="Pfam" id="PF04677">
    <property type="entry name" value="CwfJ_C_1"/>
    <property type="match status" value="1"/>
</dbReference>
<feature type="domain" description="Cwf19-like protein C-terminal" evidence="1">
    <location>
        <begin position="418"/>
        <end position="495"/>
    </location>
</feature>